<gene>
    <name evidence="1" type="ORF">VH79_20910</name>
</gene>
<dbReference type="Proteomes" id="UP000839610">
    <property type="component" value="Unassembled WGS sequence"/>
</dbReference>
<sequence>MPYIDITSMGGEMPRIIPAMLPDRAATLAENCHFRFGVVTPVMETADTGKVFTIKPKTLFHYRDDFWFAWPEVTDVIRSPVAQDPYGRVYYTDGQYPKVTSAAIATKGNGNYPSAFFRLGVPAPSMEIVCTVNLPQELGDDDPTDDETRFYTETYVTDYGEEGPPGPASQKVVVTYPGSSVDLQLQAPPLQNSNITRRRIYRSASGGGEADFLLVAELAASVLSYRDEVSSDALGPAMQTWHYTPPPSNMQGLCLMANGIAAGFAGNEVLFSESFLPYAWPDSYRQSTEDDIIAIAPVGTSLVVATKGEPYLFSGVSPSSISGMKLPQSQACVSRSSMVAMDGFVLYAGTNGLVSVDGNGNAVNATEKIISPEQWRKIFNPSSIKAYQYRGEYVARYTKTDGSQAIFIFNPQDMDIRHMNTTFDTAYNDTATDTLYLAKGRGLFVSQGANTPLSLVWRSKTFIAQENTSFSCLRIKAPYPERVGISVFADGQPVIQLPPGALSGSVLKLPPVTGREWYVEVSGFGQVERITLSTSMPEMPA</sequence>
<protein>
    <submittedName>
        <fullName evidence="1">Uncharacterized protein</fullName>
    </submittedName>
</protein>
<dbReference type="AlphaFoldDB" id="A0A5U3IP17"/>
<dbReference type="EMBL" id="AAGLUV010000017">
    <property type="protein sequence ID" value="EBP4585630.1"/>
    <property type="molecule type" value="Genomic_DNA"/>
</dbReference>
<accession>A0A5U3IP17</accession>
<reference evidence="1" key="1">
    <citation type="submission" date="2018-07" db="EMBL/GenBank/DDBJ databases">
        <authorList>
            <consortium name="GenomeTrakr network: Whole genome sequencing for foodborne pathogen traceback"/>
        </authorList>
    </citation>
    <scope>NUCLEOTIDE SEQUENCE [LARGE SCALE GENOMIC DNA]</scope>
    <source>
        <strain evidence="1">FDA00008842</strain>
    </source>
</reference>
<organism evidence="1">
    <name type="scientific">Salmonella enterica</name>
    <name type="common">Salmonella choleraesuis</name>
    <dbReference type="NCBI Taxonomy" id="28901"/>
    <lineage>
        <taxon>Bacteria</taxon>
        <taxon>Pseudomonadati</taxon>
        <taxon>Pseudomonadota</taxon>
        <taxon>Gammaproteobacteria</taxon>
        <taxon>Enterobacterales</taxon>
        <taxon>Enterobacteriaceae</taxon>
        <taxon>Salmonella</taxon>
    </lineage>
</organism>
<name>A0A5U3IP17_SALER</name>
<proteinExistence type="predicted"/>
<evidence type="ECO:0000313" key="1">
    <source>
        <dbReference type="EMBL" id="EBP4585630.1"/>
    </source>
</evidence>
<comment type="caution">
    <text evidence="1">The sequence shown here is derived from an EMBL/GenBank/DDBJ whole genome shotgun (WGS) entry which is preliminary data.</text>
</comment>